<keyword evidence="1" id="KW-0732">Signal</keyword>
<feature type="signal peptide" evidence="1">
    <location>
        <begin position="1"/>
        <end position="30"/>
    </location>
</feature>
<feature type="chain" id="PRO_5003919360" evidence="1">
    <location>
        <begin position="31"/>
        <end position="410"/>
    </location>
</feature>
<evidence type="ECO:0000313" key="3">
    <source>
        <dbReference type="Proteomes" id="UP000198341"/>
    </source>
</evidence>
<dbReference type="GeneID" id="19012152"/>
<name>K8EN51_9CHLO</name>
<evidence type="ECO:0000256" key="1">
    <source>
        <dbReference type="SAM" id="SignalP"/>
    </source>
</evidence>
<accession>K8EN51</accession>
<proteinExistence type="predicted"/>
<dbReference type="InterPro" id="IPR013320">
    <property type="entry name" value="ConA-like_dom_sf"/>
</dbReference>
<evidence type="ECO:0000313" key="2">
    <source>
        <dbReference type="EMBL" id="CCO19466.1"/>
    </source>
</evidence>
<gene>
    <name evidence="2" type="ordered locus">Bathy13g02000</name>
</gene>
<reference evidence="2 3" key="1">
    <citation type="submission" date="2011-10" db="EMBL/GenBank/DDBJ databases">
        <authorList>
            <person name="Genoscope - CEA"/>
        </authorList>
    </citation>
    <scope>NUCLEOTIDE SEQUENCE [LARGE SCALE GENOMIC DNA]</scope>
    <source>
        <strain evidence="2 3">RCC 1105</strain>
    </source>
</reference>
<sequence length="410" mass="44668">MITTRSHPPLRLARLFVLACSAAFVLQVRANYPVVRFRNGTVGVRSDGEVHVQSDEFLVNGHLRVSGSLYVNDTDVEVYDVRVTNVENTLGIDPDSFTSCYSGASAANFPSALTHWIDFSNSYYEDTFESGAMMNSAVDIVNNASGIEIFGDVEYMHGVHLGNGAAFFNDVNSARGVRFGTTKLGKNPEIIIAYNQIGYMEKGVILGDYSTDDPSYQFGTRGTGNNKVGMSADNNANMGTVEADFDMWHVADVYYGNTDGFLNIDNDPSLNKSFSISGRYDVDAMSEPHIGGVNVDSEHMHGLVGEVLYFNQRLSPTERESVMAYMMEKWIDGSSASGSTSQCSTTINEDGSVNSPSTVVTAIAESIRRLTPMACEPPGGARLYFNGDDFVCECNENYVGESCTDLQDGR</sequence>
<dbReference type="Proteomes" id="UP000198341">
    <property type="component" value="Chromosome 13"/>
</dbReference>
<keyword evidence="3" id="KW-1185">Reference proteome</keyword>
<dbReference type="EMBL" id="FO082266">
    <property type="protein sequence ID" value="CCO19466.1"/>
    <property type="molecule type" value="Genomic_DNA"/>
</dbReference>
<dbReference type="RefSeq" id="XP_007509663.1">
    <property type="nucleotide sequence ID" value="XM_007509601.1"/>
</dbReference>
<organism evidence="2 3">
    <name type="scientific">Bathycoccus prasinos</name>
    <dbReference type="NCBI Taxonomy" id="41875"/>
    <lineage>
        <taxon>Eukaryota</taxon>
        <taxon>Viridiplantae</taxon>
        <taxon>Chlorophyta</taxon>
        <taxon>Mamiellophyceae</taxon>
        <taxon>Mamiellales</taxon>
        <taxon>Bathycoccaceae</taxon>
        <taxon>Bathycoccus</taxon>
    </lineage>
</organism>
<dbReference type="AlphaFoldDB" id="K8EN51"/>
<protein>
    <submittedName>
        <fullName evidence="2">Quinoprotein (ISS)</fullName>
    </submittedName>
</protein>
<dbReference type="KEGG" id="bpg:Bathy13g02000"/>
<dbReference type="SUPFAM" id="SSF49899">
    <property type="entry name" value="Concanavalin A-like lectins/glucanases"/>
    <property type="match status" value="1"/>
</dbReference>